<organism evidence="1 2">
    <name type="scientific">Pluteus cervinus</name>
    <dbReference type="NCBI Taxonomy" id="181527"/>
    <lineage>
        <taxon>Eukaryota</taxon>
        <taxon>Fungi</taxon>
        <taxon>Dikarya</taxon>
        <taxon>Basidiomycota</taxon>
        <taxon>Agaricomycotina</taxon>
        <taxon>Agaricomycetes</taxon>
        <taxon>Agaricomycetidae</taxon>
        <taxon>Agaricales</taxon>
        <taxon>Pluteineae</taxon>
        <taxon>Pluteaceae</taxon>
        <taxon>Pluteus</taxon>
    </lineage>
</organism>
<proteinExistence type="predicted"/>
<evidence type="ECO:0000313" key="2">
    <source>
        <dbReference type="Proteomes" id="UP000308600"/>
    </source>
</evidence>
<gene>
    <name evidence="1" type="ORF">BDN72DRAFT_159217</name>
</gene>
<name>A0ACD3AKQ6_9AGAR</name>
<dbReference type="EMBL" id="ML208413">
    <property type="protein sequence ID" value="TFK66177.1"/>
    <property type="molecule type" value="Genomic_DNA"/>
</dbReference>
<keyword evidence="2" id="KW-1185">Reference proteome</keyword>
<protein>
    <submittedName>
        <fullName evidence="1">Uncharacterized protein</fullName>
    </submittedName>
</protein>
<dbReference type="Proteomes" id="UP000308600">
    <property type="component" value="Unassembled WGS sequence"/>
</dbReference>
<sequence length="288" mass="33078">MDLADVILHGKIPLFVEILEGYRVSKMVTFALLTLTVYEYLITFEQERRYFWTGPWTISRILFLLNRYMLPLVNLLVAYNYAIPSADTRVCGIAVQLAFIFGVGVMSVVQAALVTRLWYLFSHNKYMQLGIITSFLVSLILGWYFMYMSVSPIMVIASSTKDRFMSGCASTYPEKFWRVYAPSLVLHTLLYALTAYRALRNRRLLKQTPVLMRLMRDGGLYLLVVFLTVGITSIASFFEEKPKYYLVAVFSPSVPDIHSTLRTSPIHLLSLFQVSTDNDFDWTLKSPS</sequence>
<accession>A0ACD3AKQ6</accession>
<reference evidence="1 2" key="1">
    <citation type="journal article" date="2019" name="Nat. Ecol. Evol.">
        <title>Megaphylogeny resolves global patterns of mushroom evolution.</title>
        <authorList>
            <person name="Varga T."/>
            <person name="Krizsan K."/>
            <person name="Foldi C."/>
            <person name="Dima B."/>
            <person name="Sanchez-Garcia M."/>
            <person name="Sanchez-Ramirez S."/>
            <person name="Szollosi G.J."/>
            <person name="Szarkandi J.G."/>
            <person name="Papp V."/>
            <person name="Albert L."/>
            <person name="Andreopoulos W."/>
            <person name="Angelini C."/>
            <person name="Antonin V."/>
            <person name="Barry K.W."/>
            <person name="Bougher N.L."/>
            <person name="Buchanan P."/>
            <person name="Buyck B."/>
            <person name="Bense V."/>
            <person name="Catcheside P."/>
            <person name="Chovatia M."/>
            <person name="Cooper J."/>
            <person name="Damon W."/>
            <person name="Desjardin D."/>
            <person name="Finy P."/>
            <person name="Geml J."/>
            <person name="Haridas S."/>
            <person name="Hughes K."/>
            <person name="Justo A."/>
            <person name="Karasinski D."/>
            <person name="Kautmanova I."/>
            <person name="Kiss B."/>
            <person name="Kocsube S."/>
            <person name="Kotiranta H."/>
            <person name="LaButti K.M."/>
            <person name="Lechner B.E."/>
            <person name="Liimatainen K."/>
            <person name="Lipzen A."/>
            <person name="Lukacs Z."/>
            <person name="Mihaltcheva S."/>
            <person name="Morgado L.N."/>
            <person name="Niskanen T."/>
            <person name="Noordeloos M.E."/>
            <person name="Ohm R.A."/>
            <person name="Ortiz-Santana B."/>
            <person name="Ovrebo C."/>
            <person name="Racz N."/>
            <person name="Riley R."/>
            <person name="Savchenko A."/>
            <person name="Shiryaev A."/>
            <person name="Soop K."/>
            <person name="Spirin V."/>
            <person name="Szebenyi C."/>
            <person name="Tomsovsky M."/>
            <person name="Tulloss R.E."/>
            <person name="Uehling J."/>
            <person name="Grigoriev I.V."/>
            <person name="Vagvolgyi C."/>
            <person name="Papp T."/>
            <person name="Martin F.M."/>
            <person name="Miettinen O."/>
            <person name="Hibbett D.S."/>
            <person name="Nagy L.G."/>
        </authorList>
    </citation>
    <scope>NUCLEOTIDE SEQUENCE [LARGE SCALE GENOMIC DNA]</scope>
    <source>
        <strain evidence="1 2">NL-1719</strain>
    </source>
</reference>
<evidence type="ECO:0000313" key="1">
    <source>
        <dbReference type="EMBL" id="TFK66177.1"/>
    </source>
</evidence>